<organism evidence="2 3">
    <name type="scientific">Microseira wollei NIES-4236</name>
    <dbReference type="NCBI Taxonomy" id="2530354"/>
    <lineage>
        <taxon>Bacteria</taxon>
        <taxon>Bacillati</taxon>
        <taxon>Cyanobacteriota</taxon>
        <taxon>Cyanophyceae</taxon>
        <taxon>Oscillatoriophycideae</taxon>
        <taxon>Aerosakkonematales</taxon>
        <taxon>Aerosakkonemataceae</taxon>
        <taxon>Microseira</taxon>
    </lineage>
</organism>
<sequence>MRHRSEGISRGTASEELCPRHNTYPRRAPTMARHPKNFVPGTLTHAVPLQWHGIRRTLSQGHLPRSCPYNGTASQALCPRNKTYPRRAPTMARHPKNLISGTILTHAVPLQWHGIRSTFSQAQYLPTPCPYNGTASEELDLRHNTYPRRAPTMARHPKNLISGTILTHAVPLQWHGIRRT</sequence>
<protein>
    <submittedName>
        <fullName evidence="2">Uncharacterized protein</fullName>
    </submittedName>
</protein>
<name>A0AAV3XEY4_9CYAN</name>
<dbReference type="Proteomes" id="UP001050975">
    <property type="component" value="Unassembled WGS sequence"/>
</dbReference>
<evidence type="ECO:0000256" key="1">
    <source>
        <dbReference type="SAM" id="MobiDB-lite"/>
    </source>
</evidence>
<keyword evidence="3" id="KW-1185">Reference proteome</keyword>
<dbReference type="AlphaFoldDB" id="A0AAV3XEY4"/>
<comment type="caution">
    <text evidence="2">The sequence shown here is derived from an EMBL/GenBank/DDBJ whole genome shotgun (WGS) entry which is preliminary data.</text>
</comment>
<evidence type="ECO:0000313" key="2">
    <source>
        <dbReference type="EMBL" id="GET41507.1"/>
    </source>
</evidence>
<evidence type="ECO:0000313" key="3">
    <source>
        <dbReference type="Proteomes" id="UP001050975"/>
    </source>
</evidence>
<proteinExistence type="predicted"/>
<gene>
    <name evidence="2" type="ORF">MiSe_63190</name>
</gene>
<reference evidence="2" key="1">
    <citation type="submission" date="2019-10" db="EMBL/GenBank/DDBJ databases">
        <title>Draft genome sequece of Microseira wollei NIES-4236.</title>
        <authorList>
            <person name="Yamaguchi H."/>
            <person name="Suzuki S."/>
            <person name="Kawachi M."/>
        </authorList>
    </citation>
    <scope>NUCLEOTIDE SEQUENCE</scope>
    <source>
        <strain evidence="2">NIES-4236</strain>
    </source>
</reference>
<dbReference type="EMBL" id="BLAY01000124">
    <property type="protein sequence ID" value="GET41507.1"/>
    <property type="molecule type" value="Genomic_DNA"/>
</dbReference>
<accession>A0AAV3XEY4</accession>
<dbReference type="RefSeq" id="WP_226587875.1">
    <property type="nucleotide sequence ID" value="NZ_BLAY01000124.1"/>
</dbReference>
<feature type="region of interest" description="Disordered" evidence="1">
    <location>
        <begin position="1"/>
        <end position="35"/>
    </location>
</feature>